<protein>
    <recommendedName>
        <fullName evidence="3">PPC domain-containing protein</fullName>
    </recommendedName>
</protein>
<gene>
    <name evidence="4" type="ORF">B296_00036903</name>
</gene>
<sequence>MVVVLPRFDAASVTTPDHPRRLLFYHDKPTSCVACRASAVAEEYPGFFEVNDEKATVASGKHSCSRQKGEINRKPRGRPPGSKNKPKPPIIITRNSPNALLSHVMEIAGGCDICESVATFAHRRQRGVCIVGGSGTVINVTLRQSGSPGAVVTLHGRFEILSISGSFLPPPAPPAATGMTIYLSGGQGQVFGGSVVGPLIALGPIIIMAASFGSAAYERLPLPEEEGLQAQGPLGSPDLVGQSPQAQQQLLPDPNNPLFHDLSPSLLNNMQLPADASGWGAGGVRPPY</sequence>
<dbReference type="GO" id="GO:0010228">
    <property type="term" value="P:vegetative to reproductive phase transition of meristem"/>
    <property type="evidence" value="ECO:0007669"/>
    <property type="project" value="TreeGrafter"/>
</dbReference>
<dbReference type="GO" id="GO:0003700">
    <property type="term" value="F:DNA-binding transcription factor activity"/>
    <property type="evidence" value="ECO:0007669"/>
    <property type="project" value="TreeGrafter"/>
</dbReference>
<dbReference type="InterPro" id="IPR005175">
    <property type="entry name" value="PPC_dom"/>
</dbReference>
<dbReference type="EMBL" id="AMZH03015298">
    <property type="protein sequence ID" value="RRT46270.1"/>
    <property type="molecule type" value="Genomic_DNA"/>
</dbReference>
<organism evidence="4 5">
    <name type="scientific">Ensete ventricosum</name>
    <name type="common">Abyssinian banana</name>
    <name type="synonym">Musa ensete</name>
    <dbReference type="NCBI Taxonomy" id="4639"/>
    <lineage>
        <taxon>Eukaryota</taxon>
        <taxon>Viridiplantae</taxon>
        <taxon>Streptophyta</taxon>
        <taxon>Embryophyta</taxon>
        <taxon>Tracheophyta</taxon>
        <taxon>Spermatophyta</taxon>
        <taxon>Magnoliopsida</taxon>
        <taxon>Liliopsida</taxon>
        <taxon>Zingiberales</taxon>
        <taxon>Musaceae</taxon>
        <taxon>Ensete</taxon>
    </lineage>
</organism>
<feature type="domain" description="PPC" evidence="3">
    <location>
        <begin position="97"/>
        <end position="234"/>
    </location>
</feature>
<dbReference type="InterPro" id="IPR014476">
    <property type="entry name" value="AHL15-29"/>
</dbReference>
<dbReference type="PROSITE" id="PS51742">
    <property type="entry name" value="PPC"/>
    <property type="match status" value="1"/>
</dbReference>
<dbReference type="FunFam" id="3.30.1330.80:FF:000001">
    <property type="entry name" value="AT-hook motif nuclear-localized protein"/>
    <property type="match status" value="1"/>
</dbReference>
<evidence type="ECO:0000259" key="3">
    <source>
        <dbReference type="PROSITE" id="PS51742"/>
    </source>
</evidence>
<feature type="region of interest" description="Disordered" evidence="2">
    <location>
        <begin position="227"/>
        <end position="264"/>
    </location>
</feature>
<name>A0A426Y3R0_ENSVE</name>
<dbReference type="PANTHER" id="PTHR31100">
    <property type="entry name" value="AT-HOOK MOTIF NUCLEAR-LOCALIZED PROTEIN 15"/>
    <property type="match status" value="1"/>
</dbReference>
<dbReference type="PANTHER" id="PTHR31100:SF2">
    <property type="entry name" value="AT-HOOK MOTIF NUCLEAR-LOCALIZED PROTEIN 18-RELATED"/>
    <property type="match status" value="1"/>
</dbReference>
<dbReference type="CDD" id="cd11378">
    <property type="entry name" value="DUF296"/>
    <property type="match status" value="1"/>
</dbReference>
<dbReference type="Proteomes" id="UP000287651">
    <property type="component" value="Unassembled WGS sequence"/>
</dbReference>
<comment type="caution">
    <text evidence="4">The sequence shown here is derived from an EMBL/GenBank/DDBJ whole genome shotgun (WGS) entry which is preliminary data.</text>
</comment>
<dbReference type="Gene3D" id="3.30.1330.80">
    <property type="entry name" value="Hypothetical protein, similar to alpha- acetolactate decarboxylase, domain 2"/>
    <property type="match status" value="1"/>
</dbReference>
<reference evidence="4 5" key="1">
    <citation type="journal article" date="2014" name="Agronomy (Basel)">
        <title>A Draft Genome Sequence for Ensete ventricosum, the Drought-Tolerant Tree Against Hunger.</title>
        <authorList>
            <person name="Harrison J."/>
            <person name="Moore K.A."/>
            <person name="Paszkiewicz K."/>
            <person name="Jones T."/>
            <person name="Grant M."/>
            <person name="Ambacheew D."/>
            <person name="Muzemil S."/>
            <person name="Studholme D.J."/>
        </authorList>
    </citation>
    <scope>NUCLEOTIDE SEQUENCE [LARGE SCALE GENOMIC DNA]</scope>
</reference>
<evidence type="ECO:0000256" key="1">
    <source>
        <dbReference type="ARBA" id="ARBA00004123"/>
    </source>
</evidence>
<comment type="subcellular location">
    <subcellularLocation>
        <location evidence="1">Nucleus</location>
    </subcellularLocation>
</comment>
<dbReference type="AlphaFoldDB" id="A0A426Y3R0"/>
<dbReference type="SUPFAM" id="SSF117856">
    <property type="entry name" value="AF0104/ALDC/Ptd012-like"/>
    <property type="match status" value="1"/>
</dbReference>
<evidence type="ECO:0000313" key="4">
    <source>
        <dbReference type="EMBL" id="RRT46270.1"/>
    </source>
</evidence>
<proteinExistence type="predicted"/>
<dbReference type="Pfam" id="PF03479">
    <property type="entry name" value="PCC"/>
    <property type="match status" value="1"/>
</dbReference>
<dbReference type="GO" id="GO:0005634">
    <property type="term" value="C:nucleus"/>
    <property type="evidence" value="ECO:0007669"/>
    <property type="project" value="UniProtKB-SubCell"/>
</dbReference>
<dbReference type="GO" id="GO:0003680">
    <property type="term" value="F:minor groove of adenine-thymine-rich DNA binding"/>
    <property type="evidence" value="ECO:0007669"/>
    <property type="project" value="InterPro"/>
</dbReference>
<evidence type="ECO:0000256" key="2">
    <source>
        <dbReference type="SAM" id="MobiDB-lite"/>
    </source>
</evidence>
<accession>A0A426Y3R0</accession>
<feature type="region of interest" description="Disordered" evidence="2">
    <location>
        <begin position="58"/>
        <end position="91"/>
    </location>
</feature>
<evidence type="ECO:0000313" key="5">
    <source>
        <dbReference type="Proteomes" id="UP000287651"/>
    </source>
</evidence>